<accession>A0ACC4C7D0</accession>
<evidence type="ECO:0000313" key="2">
    <source>
        <dbReference type="Proteomes" id="UP000309997"/>
    </source>
</evidence>
<comment type="caution">
    <text evidence="1">The sequence shown here is derived from an EMBL/GenBank/DDBJ whole genome shotgun (WGS) entry which is preliminary data.</text>
</comment>
<gene>
    <name evidence="1" type="ORF">D5086_013624</name>
</gene>
<sequence>MKNAIKTNGSQEKAVLGSPKEDERWGKGQLSSEKANGENGENKENWELKERGKSKDLDMIQDGLMLLSASKRKAAAVTSISSK</sequence>
<protein>
    <submittedName>
        <fullName evidence="1">Uncharacterized protein</fullName>
    </submittedName>
</protein>
<name>A0ACC4C7D0_POPAL</name>
<proteinExistence type="predicted"/>
<evidence type="ECO:0000313" key="1">
    <source>
        <dbReference type="EMBL" id="KAL3586757.1"/>
    </source>
</evidence>
<dbReference type="Proteomes" id="UP000309997">
    <property type="component" value="Unassembled WGS sequence"/>
</dbReference>
<organism evidence="1 2">
    <name type="scientific">Populus alba</name>
    <name type="common">White poplar</name>
    <dbReference type="NCBI Taxonomy" id="43335"/>
    <lineage>
        <taxon>Eukaryota</taxon>
        <taxon>Viridiplantae</taxon>
        <taxon>Streptophyta</taxon>
        <taxon>Embryophyta</taxon>
        <taxon>Tracheophyta</taxon>
        <taxon>Spermatophyta</taxon>
        <taxon>Magnoliopsida</taxon>
        <taxon>eudicotyledons</taxon>
        <taxon>Gunneridae</taxon>
        <taxon>Pentapetalae</taxon>
        <taxon>rosids</taxon>
        <taxon>fabids</taxon>
        <taxon>Malpighiales</taxon>
        <taxon>Salicaceae</taxon>
        <taxon>Saliceae</taxon>
        <taxon>Populus</taxon>
    </lineage>
</organism>
<dbReference type="EMBL" id="RCHU02000006">
    <property type="protein sequence ID" value="KAL3586757.1"/>
    <property type="molecule type" value="Genomic_DNA"/>
</dbReference>
<keyword evidence="2" id="KW-1185">Reference proteome</keyword>
<reference evidence="1 2" key="1">
    <citation type="journal article" date="2024" name="Plant Biotechnol. J.">
        <title>Genome and CRISPR/Cas9 system of a widespread forest tree (Populus alba) in the world.</title>
        <authorList>
            <person name="Liu Y.J."/>
            <person name="Jiang P.F."/>
            <person name="Han X.M."/>
            <person name="Li X.Y."/>
            <person name="Wang H.M."/>
            <person name="Wang Y.J."/>
            <person name="Wang X.X."/>
            <person name="Zeng Q.Y."/>
        </authorList>
    </citation>
    <scope>NUCLEOTIDE SEQUENCE [LARGE SCALE GENOMIC DNA]</scope>
    <source>
        <strain evidence="2">cv. PAL-ZL1</strain>
    </source>
</reference>